<dbReference type="NCBIfam" id="TIGR04183">
    <property type="entry name" value="Por_Secre_tail"/>
    <property type="match status" value="1"/>
</dbReference>
<dbReference type="GO" id="GO:0006508">
    <property type="term" value="P:proteolysis"/>
    <property type="evidence" value="ECO:0007669"/>
    <property type="project" value="UniProtKB-KW"/>
</dbReference>
<dbReference type="PROSITE" id="PS50060">
    <property type="entry name" value="MAM_2"/>
    <property type="match status" value="1"/>
</dbReference>
<dbReference type="EMBL" id="FNQK01000002">
    <property type="protein sequence ID" value="SDZ79750.1"/>
    <property type="molecule type" value="Genomic_DNA"/>
</dbReference>
<comment type="similarity">
    <text evidence="1">Belongs to the peptidase M43B family.</text>
</comment>
<evidence type="ECO:0000256" key="2">
    <source>
        <dbReference type="ARBA" id="ARBA00022670"/>
    </source>
</evidence>
<dbReference type="NCBIfam" id="NF038128">
    <property type="entry name" value="choice_anch_J"/>
    <property type="match status" value="1"/>
</dbReference>
<dbReference type="CDD" id="cd06263">
    <property type="entry name" value="MAM"/>
    <property type="match status" value="1"/>
</dbReference>
<dbReference type="GO" id="GO:0016020">
    <property type="term" value="C:membrane"/>
    <property type="evidence" value="ECO:0007669"/>
    <property type="project" value="InterPro"/>
</dbReference>
<keyword evidence="4 10" id="KW-0732">Signal</keyword>
<keyword evidence="8" id="KW-1015">Disulfide bond</keyword>
<dbReference type="InterPro" id="IPR000998">
    <property type="entry name" value="MAM_dom"/>
</dbReference>
<dbReference type="GO" id="GO:0005975">
    <property type="term" value="P:carbohydrate metabolic process"/>
    <property type="evidence" value="ECO:0007669"/>
    <property type="project" value="UniProtKB-ARBA"/>
</dbReference>
<evidence type="ECO:0000256" key="6">
    <source>
        <dbReference type="ARBA" id="ARBA00022833"/>
    </source>
</evidence>
<dbReference type="Pfam" id="PF18962">
    <property type="entry name" value="Por_Secre_tail"/>
    <property type="match status" value="1"/>
</dbReference>
<dbReference type="InterPro" id="IPR045474">
    <property type="entry name" value="GEVED"/>
</dbReference>
<dbReference type="GO" id="GO:0004553">
    <property type="term" value="F:hydrolase activity, hydrolyzing O-glycosyl compounds"/>
    <property type="evidence" value="ECO:0007669"/>
    <property type="project" value="UniProtKB-ARBA"/>
</dbReference>
<keyword evidence="5" id="KW-0378">Hydrolase</keyword>
<dbReference type="InterPro" id="IPR026444">
    <property type="entry name" value="Secre_tail"/>
</dbReference>
<dbReference type="CDD" id="cd12215">
    <property type="entry name" value="ChiC_BD"/>
    <property type="match status" value="1"/>
</dbReference>
<dbReference type="CDD" id="cd04275">
    <property type="entry name" value="ZnMc_pappalysin_like"/>
    <property type="match status" value="1"/>
</dbReference>
<dbReference type="Pfam" id="PF20009">
    <property type="entry name" value="GEVED"/>
    <property type="match status" value="1"/>
</dbReference>
<dbReference type="InterPro" id="IPR013320">
    <property type="entry name" value="ConA-like_dom_sf"/>
</dbReference>
<dbReference type="PANTHER" id="PTHR47466">
    <property type="match status" value="1"/>
</dbReference>
<dbReference type="Gene3D" id="3.40.390.10">
    <property type="entry name" value="Collagenase (Catalytic Domain)"/>
    <property type="match status" value="1"/>
</dbReference>
<dbReference type="GO" id="GO:0008237">
    <property type="term" value="F:metallopeptidase activity"/>
    <property type="evidence" value="ECO:0007669"/>
    <property type="project" value="UniProtKB-KW"/>
</dbReference>
<feature type="region of interest" description="Disordered" evidence="9">
    <location>
        <begin position="136"/>
        <end position="162"/>
    </location>
</feature>
<feature type="chain" id="PRO_5011662052" evidence="10">
    <location>
        <begin position="21"/>
        <end position="806"/>
    </location>
</feature>
<evidence type="ECO:0000256" key="10">
    <source>
        <dbReference type="SAM" id="SignalP"/>
    </source>
</evidence>
<dbReference type="SUPFAM" id="SSF49899">
    <property type="entry name" value="Concanavalin A-like lectins/glucanases"/>
    <property type="match status" value="1"/>
</dbReference>
<evidence type="ECO:0000256" key="4">
    <source>
        <dbReference type="ARBA" id="ARBA00022729"/>
    </source>
</evidence>
<feature type="signal peptide" evidence="10">
    <location>
        <begin position="1"/>
        <end position="20"/>
    </location>
</feature>
<gene>
    <name evidence="12" type="ORF">SAMN04487990_102112</name>
</gene>
<keyword evidence="2" id="KW-0645">Protease</keyword>
<dbReference type="AlphaFoldDB" id="A0A1H3VYC8"/>
<dbReference type="InterPro" id="IPR024079">
    <property type="entry name" value="MetalloPept_cat_dom_sf"/>
</dbReference>
<dbReference type="Gene3D" id="2.60.120.200">
    <property type="match status" value="1"/>
</dbReference>
<dbReference type="STRING" id="283786.SAMN04487990_102112"/>
<evidence type="ECO:0000256" key="7">
    <source>
        <dbReference type="ARBA" id="ARBA00023049"/>
    </source>
</evidence>
<evidence type="ECO:0000313" key="13">
    <source>
        <dbReference type="Proteomes" id="UP000198846"/>
    </source>
</evidence>
<dbReference type="Proteomes" id="UP000198846">
    <property type="component" value="Unassembled WGS sequence"/>
</dbReference>
<dbReference type="Pfam" id="PF05572">
    <property type="entry name" value="Peptidase_M43"/>
    <property type="match status" value="1"/>
</dbReference>
<feature type="region of interest" description="Disordered" evidence="9">
    <location>
        <begin position="534"/>
        <end position="553"/>
    </location>
</feature>
<keyword evidence="13" id="KW-1185">Reference proteome</keyword>
<accession>A0A1H3VYC8</accession>
<evidence type="ECO:0000259" key="11">
    <source>
        <dbReference type="PROSITE" id="PS50060"/>
    </source>
</evidence>
<keyword evidence="3" id="KW-0479">Metal-binding</keyword>
<evidence type="ECO:0000256" key="9">
    <source>
        <dbReference type="SAM" id="MobiDB-lite"/>
    </source>
</evidence>
<reference evidence="12 13" key="1">
    <citation type="submission" date="2016-10" db="EMBL/GenBank/DDBJ databases">
        <authorList>
            <person name="de Groot N.N."/>
        </authorList>
    </citation>
    <scope>NUCLEOTIDE SEQUENCE [LARGE SCALE GENOMIC DNA]</scope>
    <source>
        <strain evidence="12 13">DSM 23842</strain>
    </source>
</reference>
<dbReference type="InterPro" id="IPR008754">
    <property type="entry name" value="Peptidase_M43"/>
</dbReference>
<proteinExistence type="inferred from homology"/>
<keyword evidence="6" id="KW-0862">Zinc</keyword>
<protein>
    <submittedName>
        <fullName evidence="12">Por secretion system C-terminal sorting domain-containing protein</fullName>
    </submittedName>
</protein>
<keyword evidence="7" id="KW-0482">Metalloprotease</keyword>
<evidence type="ECO:0000313" key="12">
    <source>
        <dbReference type="EMBL" id="SDZ79750.1"/>
    </source>
</evidence>
<name>A0A1H3VYC8_BIZPA</name>
<dbReference type="RefSeq" id="WP_092131623.1">
    <property type="nucleotide sequence ID" value="NZ_FNQK01000002.1"/>
</dbReference>
<dbReference type="Pfam" id="PF00629">
    <property type="entry name" value="MAM"/>
    <property type="match status" value="1"/>
</dbReference>
<dbReference type="SMART" id="SM00137">
    <property type="entry name" value="MAM"/>
    <property type="match status" value="1"/>
</dbReference>
<dbReference type="OrthoDB" id="9792152at2"/>
<evidence type="ECO:0000256" key="1">
    <source>
        <dbReference type="ARBA" id="ARBA00008721"/>
    </source>
</evidence>
<organism evidence="12 13">
    <name type="scientific">Bizionia paragorgiae</name>
    <dbReference type="NCBI Taxonomy" id="283786"/>
    <lineage>
        <taxon>Bacteria</taxon>
        <taxon>Pseudomonadati</taxon>
        <taxon>Bacteroidota</taxon>
        <taxon>Flavobacteriia</taxon>
        <taxon>Flavobacteriales</taxon>
        <taxon>Flavobacteriaceae</taxon>
        <taxon>Bizionia</taxon>
    </lineage>
</organism>
<evidence type="ECO:0000256" key="5">
    <source>
        <dbReference type="ARBA" id="ARBA00022801"/>
    </source>
</evidence>
<dbReference type="SUPFAM" id="SSF55486">
    <property type="entry name" value="Metalloproteases ('zincins'), catalytic domain"/>
    <property type="match status" value="1"/>
</dbReference>
<evidence type="ECO:0000256" key="8">
    <source>
        <dbReference type="ARBA" id="ARBA00023157"/>
    </source>
</evidence>
<feature type="compositionally biased region" description="Polar residues" evidence="9">
    <location>
        <begin position="136"/>
        <end position="152"/>
    </location>
</feature>
<feature type="compositionally biased region" description="Polar residues" evidence="9">
    <location>
        <begin position="536"/>
        <end position="553"/>
    </location>
</feature>
<feature type="domain" description="MAM" evidence="11">
    <location>
        <begin position="514"/>
        <end position="681"/>
    </location>
</feature>
<dbReference type="GO" id="GO:0046872">
    <property type="term" value="F:metal ion binding"/>
    <property type="evidence" value="ECO:0007669"/>
    <property type="project" value="UniProtKB-KW"/>
</dbReference>
<evidence type="ECO:0000256" key="3">
    <source>
        <dbReference type="ARBA" id="ARBA00022723"/>
    </source>
</evidence>
<sequence length="806" mass="86246">MKQNITLSILCFIFSFAAFSQDRRCETMENLEYRKQLDPKLESRMNDIEAFTQAKVAQMESSNNKIVGDIITIPVVVHVIYSNANENISEAQILSQIQVLNDDFRRLNADADNTWSQAADTQIQFCMATVDPNGNATNGITRKSSTKTSWGTNDAMKKASQGGVNPWDTSQYLNMWVCNIGGGILGYAQFPGGSAATDGVVMGPQYFGSKNEGSGFYLSAPFDEGRTTTHEVGHFLNLRHIWGDSNCGNDFVSDTPTHQTSNGGCPTGQVSCNSTDMVQNYMDYTNDSCMNLFTVGQKNRMRASLLNGGPRAALAASDKCGAAAQPTCTDGIQNGTETGVDCGGSSCSPCQTGTQYCASQSNSVSDEYISRVQVGSINNTSGAQSYSDFTSLSSDLSKGTAYTITVTPTWTGSTYSEGYAAWIDYNNDGDFTDSGEQIFSKAASTTSPVSGSFTVPAGALNGETRLRVAMKYNGIPTSCEAFSYGEVEDYTVNITTGTTNPPTGCTGAVSSFPYNEGFESGFGAWTQGSGDDFDWTRNSGATPSSNTGPSSATEGAQYVFMESSSPNYSTKRALLESPCFDLTGLSQGVFNFKYHMYGTSAMGNLKVAVSTNNGTSWTTVWTQSGNQGNAWQSATVDLSSYAGSTVKLRFDGTTGTTWQGDMAVDAISVTNGTPSTDKCDGVAAYNSSQSYAVGEQVTYNGSLYERTSSGWTNLGPCGTARVAAEAFVSHLGVEIAIYPNPVKGSMLFVKSNIKNVPFTIVNMLGQQVGKGSDYTHGINVSHLEAGLYMIQFSIDNKLETRKFIKQ</sequence>
<dbReference type="PANTHER" id="PTHR47466:SF1">
    <property type="entry name" value="METALLOPROTEASE MEP1 (AFU_ORTHOLOGUE AFUA_1G07730)-RELATED"/>
    <property type="match status" value="1"/>
</dbReference>